<dbReference type="AlphaFoldDB" id="A0A3D8SWG6"/>
<proteinExistence type="predicted"/>
<dbReference type="InterPro" id="IPR003615">
    <property type="entry name" value="HNH_nuc"/>
</dbReference>
<dbReference type="GeneID" id="38112798"/>
<dbReference type="OrthoDB" id="2142759at2759"/>
<gene>
    <name evidence="3" type="ORF">DSM5745_02428</name>
</gene>
<evidence type="ECO:0000313" key="4">
    <source>
        <dbReference type="Proteomes" id="UP000256690"/>
    </source>
</evidence>
<name>A0A3D8SWG6_9EURO</name>
<feature type="region of interest" description="Disordered" evidence="1">
    <location>
        <begin position="127"/>
        <end position="151"/>
    </location>
</feature>
<reference evidence="3 4" key="1">
    <citation type="journal article" date="2018" name="IMA Fungus">
        <title>IMA Genome-F 9: Draft genome sequence of Annulohypoxylon stygium, Aspergillus mulundensis, Berkeleyomyces basicola (syn. Thielaviopsis basicola), Ceratocystis smalleyi, two Cercospora beticola strains, Coleophoma cylindrospora, Fusarium fracticaudum, Phialophora cf. hyalina, and Morchella septimelata.</title>
        <authorList>
            <person name="Wingfield B.D."/>
            <person name="Bills G.F."/>
            <person name="Dong Y."/>
            <person name="Huang W."/>
            <person name="Nel W.J."/>
            <person name="Swalarsk-Parry B.S."/>
            <person name="Vaghefi N."/>
            <person name="Wilken P.M."/>
            <person name="An Z."/>
            <person name="de Beer Z.W."/>
            <person name="De Vos L."/>
            <person name="Chen L."/>
            <person name="Duong T.A."/>
            <person name="Gao Y."/>
            <person name="Hammerbacher A."/>
            <person name="Kikkert J.R."/>
            <person name="Li Y."/>
            <person name="Li H."/>
            <person name="Li K."/>
            <person name="Li Q."/>
            <person name="Liu X."/>
            <person name="Ma X."/>
            <person name="Naidoo K."/>
            <person name="Pethybridge S.J."/>
            <person name="Sun J."/>
            <person name="Steenkamp E.T."/>
            <person name="van der Nest M.A."/>
            <person name="van Wyk S."/>
            <person name="Wingfield M.J."/>
            <person name="Xiong C."/>
            <person name="Yue Q."/>
            <person name="Zhang X."/>
        </authorList>
    </citation>
    <scope>NUCLEOTIDE SEQUENCE [LARGE SCALE GENOMIC DNA]</scope>
    <source>
        <strain evidence="3 4">DSM 5745</strain>
    </source>
</reference>
<protein>
    <recommendedName>
        <fullName evidence="2">HNH nuclease domain-containing protein</fullName>
    </recommendedName>
</protein>
<dbReference type="RefSeq" id="XP_026607607.1">
    <property type="nucleotide sequence ID" value="XM_026744444.1"/>
</dbReference>
<feature type="compositionally biased region" description="Polar residues" evidence="1">
    <location>
        <begin position="29"/>
        <end position="42"/>
    </location>
</feature>
<organism evidence="3 4">
    <name type="scientific">Aspergillus mulundensis</name>
    <dbReference type="NCBI Taxonomy" id="1810919"/>
    <lineage>
        <taxon>Eukaryota</taxon>
        <taxon>Fungi</taxon>
        <taxon>Dikarya</taxon>
        <taxon>Ascomycota</taxon>
        <taxon>Pezizomycotina</taxon>
        <taxon>Eurotiomycetes</taxon>
        <taxon>Eurotiomycetidae</taxon>
        <taxon>Eurotiales</taxon>
        <taxon>Aspergillaceae</taxon>
        <taxon>Aspergillus</taxon>
        <taxon>Aspergillus subgen. Nidulantes</taxon>
    </lineage>
</organism>
<accession>A0A3D8SWG6</accession>
<feature type="domain" description="HNH nuclease" evidence="2">
    <location>
        <begin position="166"/>
        <end position="235"/>
    </location>
</feature>
<dbReference type="Pfam" id="PF13391">
    <property type="entry name" value="HNH_2"/>
    <property type="match status" value="1"/>
</dbReference>
<evidence type="ECO:0000259" key="2">
    <source>
        <dbReference type="Pfam" id="PF13391"/>
    </source>
</evidence>
<comment type="caution">
    <text evidence="3">The sequence shown here is derived from an EMBL/GenBank/DDBJ whole genome shotgun (WGS) entry which is preliminary data.</text>
</comment>
<keyword evidence="4" id="KW-1185">Reference proteome</keyword>
<dbReference type="STRING" id="1810919.A0A3D8SWG6"/>
<feature type="region of interest" description="Disordered" evidence="1">
    <location>
        <begin position="21"/>
        <end position="42"/>
    </location>
</feature>
<dbReference type="EMBL" id="PVWQ01000002">
    <property type="protein sequence ID" value="RDW90653.1"/>
    <property type="molecule type" value="Genomic_DNA"/>
</dbReference>
<feature type="compositionally biased region" description="Polar residues" evidence="1">
    <location>
        <begin position="136"/>
        <end position="145"/>
    </location>
</feature>
<sequence length="286" mass="32125">MPSFEAPDPHQIRNAYIFAANGDHLGGKPQSTAKDQPPAQGTLNMPGTPGLYINTPPQISNSTFYRLCTHFIEAPIPPEKWSIHPITPSDNFGSAPLPRSSTPLQKGRYVFLAPNVQLIEARDTDEPPLHRLYTPESFSPVSRTGSPRDPRHLRFGERVLERDRGCVVTGMRDPPPEKLRGVRATHVFPLCLRELWGRNGWGVKWMKPEKEDDEEPIGPDRLYSSRNGILLDGMARCWLCAFCLTVDPDDDYHTLVLCKDTCKYSGRCWKWVPEATGGLRAPVEEA</sequence>
<evidence type="ECO:0000256" key="1">
    <source>
        <dbReference type="SAM" id="MobiDB-lite"/>
    </source>
</evidence>
<dbReference type="Proteomes" id="UP000256690">
    <property type="component" value="Unassembled WGS sequence"/>
</dbReference>
<evidence type="ECO:0000313" key="3">
    <source>
        <dbReference type="EMBL" id="RDW90653.1"/>
    </source>
</evidence>